<keyword evidence="6" id="KW-0645">Protease</keyword>
<dbReference type="CDD" id="cd00501">
    <property type="entry name" value="Peptidase_C15"/>
    <property type="match status" value="1"/>
</dbReference>
<dbReference type="InterPro" id="IPR000816">
    <property type="entry name" value="Peptidase_C15"/>
</dbReference>
<comment type="similarity">
    <text evidence="4">Belongs to the peptidase C15 family.</text>
</comment>
<dbReference type="InterPro" id="IPR029762">
    <property type="entry name" value="PGP-I_bact-type"/>
</dbReference>
<dbReference type="PANTHER" id="PTHR23402">
    <property type="entry name" value="PROTEASE FAMILY C15 PYROGLUTAMYL-PEPTIDASE I-RELATED"/>
    <property type="match status" value="1"/>
</dbReference>
<keyword evidence="11" id="KW-1185">Reference proteome</keyword>
<dbReference type="Pfam" id="PF01470">
    <property type="entry name" value="Peptidase_C15"/>
    <property type="match status" value="1"/>
</dbReference>
<gene>
    <name evidence="10" type="ORF">WG68_07095</name>
</gene>
<dbReference type="FunFam" id="3.40.630.20:FF:000001">
    <property type="entry name" value="Pyrrolidone-carboxylate peptidase"/>
    <property type="match status" value="1"/>
</dbReference>
<sequence length="211" mass="22867">MMKVLITGFEPFAGEAINPSWQVASALHGWQLDDEVSIVSVKLPCVFKQCLLQLEQAISQFKPVVVIMLGQAGGCAQLQLEKIASNFINAPYPDNAGQQPRNTLTASHGPAAYFSNLPINAMLQALHSQQIPAQLSLSAGSYVCNHSFYGLMHLIKNQFASIKGGFIHLPYLPEQALHKADTASMALATLIDAIKICVEVSLLQQPDQLVV</sequence>
<comment type="function">
    <text evidence="2">Removes 5-oxoproline from various penultimate amino acid residues except L-proline.</text>
</comment>
<dbReference type="GO" id="GO:0006508">
    <property type="term" value="P:proteolysis"/>
    <property type="evidence" value="ECO:0007669"/>
    <property type="project" value="UniProtKB-KW"/>
</dbReference>
<evidence type="ECO:0000256" key="3">
    <source>
        <dbReference type="ARBA" id="ARBA00004496"/>
    </source>
</evidence>
<dbReference type="EMBL" id="LAHO01000005">
    <property type="protein sequence ID" value="KKO46115.1"/>
    <property type="molecule type" value="Genomic_DNA"/>
</dbReference>
<reference evidence="10 11" key="1">
    <citation type="submission" date="2015-03" db="EMBL/GenBank/DDBJ databases">
        <title>Draft genome sequences of two protease-producing strains of Arsukibacterium isolated from two cold and alkaline environments.</title>
        <authorList>
            <person name="Lylloff J.E."/>
            <person name="Skov L.B."/>
            <person name="Jepsen M."/>
            <person name="Hallin P.F."/>
            <person name="Sorensen S.J."/>
            <person name="Stougaard P."/>
            <person name="Glaring M.A."/>
        </authorList>
    </citation>
    <scope>NUCLEOTIDE SEQUENCE [LARGE SCALE GENOMIC DNA]</scope>
    <source>
        <strain evidence="10 11">GCM72</strain>
    </source>
</reference>
<dbReference type="SUPFAM" id="SSF53182">
    <property type="entry name" value="Pyrrolidone carboxyl peptidase (pyroglutamate aminopeptidase)"/>
    <property type="match status" value="1"/>
</dbReference>
<feature type="active site" evidence="9">
    <location>
        <position position="144"/>
    </location>
</feature>
<dbReference type="GO" id="GO:0016920">
    <property type="term" value="F:pyroglutamyl-peptidase activity"/>
    <property type="evidence" value="ECO:0007669"/>
    <property type="project" value="UniProtKB-EC"/>
</dbReference>
<dbReference type="PROSITE" id="PS01334">
    <property type="entry name" value="PYRASE_CYS"/>
    <property type="match status" value="1"/>
</dbReference>
<dbReference type="OrthoDB" id="9779738at2"/>
<dbReference type="PATRIC" id="fig|336831.14.peg.1325"/>
<dbReference type="Proteomes" id="UP000034228">
    <property type="component" value="Unassembled WGS sequence"/>
</dbReference>
<dbReference type="RefSeq" id="WP_046556973.1">
    <property type="nucleotide sequence ID" value="NZ_LAHO01000005.1"/>
</dbReference>
<evidence type="ECO:0000313" key="10">
    <source>
        <dbReference type="EMBL" id="KKO46115.1"/>
    </source>
</evidence>
<dbReference type="STRING" id="336831.WG68_07095"/>
<evidence type="ECO:0000256" key="5">
    <source>
        <dbReference type="ARBA" id="ARBA00022490"/>
    </source>
</evidence>
<dbReference type="EC" id="3.4.19.3" evidence="9"/>
<accession>A0A0M2V8Z8</accession>
<keyword evidence="8" id="KW-0788">Thiol protease</keyword>
<dbReference type="Gene3D" id="3.40.630.20">
    <property type="entry name" value="Peptidase C15, pyroglutamyl peptidase I-like"/>
    <property type="match status" value="1"/>
</dbReference>
<comment type="caution">
    <text evidence="10">The sequence shown here is derived from an EMBL/GenBank/DDBJ whole genome shotgun (WGS) entry which is preliminary data.</text>
</comment>
<evidence type="ECO:0000256" key="4">
    <source>
        <dbReference type="ARBA" id="ARBA00006641"/>
    </source>
</evidence>
<dbReference type="GO" id="GO:0005829">
    <property type="term" value="C:cytosol"/>
    <property type="evidence" value="ECO:0007669"/>
    <property type="project" value="InterPro"/>
</dbReference>
<dbReference type="PIRSF" id="PIRSF015592">
    <property type="entry name" value="Prld-crbxl_pptds"/>
    <property type="match status" value="1"/>
</dbReference>
<evidence type="ECO:0000256" key="2">
    <source>
        <dbReference type="ARBA" id="ARBA00002280"/>
    </source>
</evidence>
<dbReference type="PANTHER" id="PTHR23402:SF1">
    <property type="entry name" value="PYROGLUTAMYL-PEPTIDASE I"/>
    <property type="match status" value="1"/>
</dbReference>
<evidence type="ECO:0000256" key="1">
    <source>
        <dbReference type="ARBA" id="ARBA00001770"/>
    </source>
</evidence>
<dbReference type="InterPro" id="IPR033694">
    <property type="entry name" value="PGPEP1_Cys_AS"/>
</dbReference>
<evidence type="ECO:0000256" key="8">
    <source>
        <dbReference type="ARBA" id="ARBA00022807"/>
    </source>
</evidence>
<proteinExistence type="inferred from homology"/>
<keyword evidence="7" id="KW-0378">Hydrolase</keyword>
<comment type="subcellular location">
    <subcellularLocation>
        <location evidence="3">Cytoplasm</location>
    </subcellularLocation>
</comment>
<dbReference type="NCBIfam" id="TIGR00504">
    <property type="entry name" value="pyro_pdase"/>
    <property type="match status" value="1"/>
</dbReference>
<protein>
    <recommendedName>
        <fullName evidence="9">Pyroglutamyl-peptidase I</fullName>
        <ecNumber evidence="9">3.4.19.3</ecNumber>
    </recommendedName>
</protein>
<evidence type="ECO:0000256" key="9">
    <source>
        <dbReference type="PROSITE-ProRule" id="PRU10077"/>
    </source>
</evidence>
<dbReference type="InterPro" id="IPR016125">
    <property type="entry name" value="Peptidase_C15-like"/>
</dbReference>
<keyword evidence="5" id="KW-0963">Cytoplasm</keyword>
<dbReference type="InterPro" id="IPR036440">
    <property type="entry name" value="Peptidase_C15-like_sf"/>
</dbReference>
<organism evidence="10 11">
    <name type="scientific">Arsukibacterium ikkense</name>
    <dbReference type="NCBI Taxonomy" id="336831"/>
    <lineage>
        <taxon>Bacteria</taxon>
        <taxon>Pseudomonadati</taxon>
        <taxon>Pseudomonadota</taxon>
        <taxon>Gammaproteobacteria</taxon>
        <taxon>Chromatiales</taxon>
        <taxon>Chromatiaceae</taxon>
        <taxon>Arsukibacterium</taxon>
    </lineage>
</organism>
<name>A0A0M2V8Z8_9GAMM</name>
<dbReference type="NCBIfam" id="NF009676">
    <property type="entry name" value="PRK13197.1"/>
    <property type="match status" value="1"/>
</dbReference>
<dbReference type="PRINTS" id="PR00706">
    <property type="entry name" value="PYROGLUPTASE"/>
</dbReference>
<evidence type="ECO:0000256" key="7">
    <source>
        <dbReference type="ARBA" id="ARBA00022801"/>
    </source>
</evidence>
<comment type="catalytic activity">
    <reaction evidence="1 9">
        <text>Release of an N-terminal pyroglutamyl group from a polypeptide, the second amino acid generally not being Pro.</text>
        <dbReference type="EC" id="3.4.19.3"/>
    </reaction>
</comment>
<dbReference type="AlphaFoldDB" id="A0A0M2V8Z8"/>
<evidence type="ECO:0000256" key="6">
    <source>
        <dbReference type="ARBA" id="ARBA00022670"/>
    </source>
</evidence>
<evidence type="ECO:0000313" key="11">
    <source>
        <dbReference type="Proteomes" id="UP000034228"/>
    </source>
</evidence>